<proteinExistence type="predicted"/>
<dbReference type="AlphaFoldDB" id="A0ABD1U1K7"/>
<organism evidence="1 2">
    <name type="scientific">Abeliophyllum distichum</name>
    <dbReference type="NCBI Taxonomy" id="126358"/>
    <lineage>
        <taxon>Eukaryota</taxon>
        <taxon>Viridiplantae</taxon>
        <taxon>Streptophyta</taxon>
        <taxon>Embryophyta</taxon>
        <taxon>Tracheophyta</taxon>
        <taxon>Spermatophyta</taxon>
        <taxon>Magnoliopsida</taxon>
        <taxon>eudicotyledons</taxon>
        <taxon>Gunneridae</taxon>
        <taxon>Pentapetalae</taxon>
        <taxon>asterids</taxon>
        <taxon>lamiids</taxon>
        <taxon>Lamiales</taxon>
        <taxon>Oleaceae</taxon>
        <taxon>Forsythieae</taxon>
        <taxon>Abeliophyllum</taxon>
    </lineage>
</organism>
<evidence type="ECO:0000313" key="1">
    <source>
        <dbReference type="EMBL" id="KAL2518854.1"/>
    </source>
</evidence>
<dbReference type="Proteomes" id="UP001604336">
    <property type="component" value="Unassembled WGS sequence"/>
</dbReference>
<evidence type="ECO:0000313" key="2">
    <source>
        <dbReference type="Proteomes" id="UP001604336"/>
    </source>
</evidence>
<reference evidence="2" key="1">
    <citation type="submission" date="2024-07" db="EMBL/GenBank/DDBJ databases">
        <title>Two chromosome-level genome assemblies of Korean endemic species Abeliophyllum distichum and Forsythia ovata (Oleaceae).</title>
        <authorList>
            <person name="Jang H."/>
        </authorList>
    </citation>
    <scope>NUCLEOTIDE SEQUENCE [LARGE SCALE GENOMIC DNA]</scope>
</reference>
<protein>
    <submittedName>
        <fullName evidence="1">Tubulin-folding cofactor C</fullName>
    </submittedName>
</protein>
<comment type="caution">
    <text evidence="1">The sequence shown here is derived from an EMBL/GenBank/DDBJ whole genome shotgun (WGS) entry which is preliminary data.</text>
</comment>
<sequence length="111" mass="12873">MGFGSNESYLETTTADNIVVDLSLQRKHKAMLKCLSNRHHSQLAKKSVFDFTTLNVLHSFKSTQSFLSKFSQSKVYIESYLSQIHQQQENQIPGFDSNLENRHRENLSFNF</sequence>
<dbReference type="EMBL" id="JBFOLK010000004">
    <property type="protein sequence ID" value="KAL2518854.1"/>
    <property type="molecule type" value="Genomic_DNA"/>
</dbReference>
<name>A0ABD1U1K7_9LAMI</name>
<accession>A0ABD1U1K7</accession>
<gene>
    <name evidence="1" type="ORF">Adt_15101</name>
</gene>
<keyword evidence="2" id="KW-1185">Reference proteome</keyword>